<organism evidence="2 3">
    <name type="scientific">Spiroplasma helicoides</name>
    <dbReference type="NCBI Taxonomy" id="216938"/>
    <lineage>
        <taxon>Bacteria</taxon>
        <taxon>Bacillati</taxon>
        <taxon>Mycoplasmatota</taxon>
        <taxon>Mollicutes</taxon>
        <taxon>Entomoplasmatales</taxon>
        <taxon>Spiroplasmataceae</taxon>
        <taxon>Spiroplasma</taxon>
    </lineage>
</organism>
<dbReference type="STRING" id="216938.SHELI_v1c00610"/>
<feature type="transmembrane region" description="Helical" evidence="1">
    <location>
        <begin position="40"/>
        <end position="62"/>
    </location>
</feature>
<sequence length="121" mass="13809">MLKTLFKKNIKYIYMILLPIYIALTVILVVLNLFSVIDYSWIVGFIAAAAFGFASFLLLYVSSKKLAQNQNPHLYVFFSILRLGLYMVPLLISIYLPNYVSSFGVLIGFLISLIFPMILKN</sequence>
<feature type="transmembrane region" description="Helical" evidence="1">
    <location>
        <begin position="74"/>
        <end position="96"/>
    </location>
</feature>
<name>A0A1B3SJA6_9MOLU</name>
<feature type="transmembrane region" description="Helical" evidence="1">
    <location>
        <begin position="102"/>
        <end position="119"/>
    </location>
</feature>
<dbReference type="EMBL" id="CP017015">
    <property type="protein sequence ID" value="AOG60016.1"/>
    <property type="molecule type" value="Genomic_DNA"/>
</dbReference>
<proteinExistence type="predicted"/>
<protein>
    <submittedName>
        <fullName evidence="2">Uncharacterized protein</fullName>
    </submittedName>
</protein>
<dbReference type="OrthoDB" id="389727at2"/>
<evidence type="ECO:0000313" key="2">
    <source>
        <dbReference type="EMBL" id="AOG60016.1"/>
    </source>
</evidence>
<dbReference type="RefSeq" id="WP_069115796.1">
    <property type="nucleotide sequence ID" value="NZ_CP017015.1"/>
</dbReference>
<keyword evidence="1" id="KW-1133">Transmembrane helix</keyword>
<evidence type="ECO:0000256" key="1">
    <source>
        <dbReference type="SAM" id="Phobius"/>
    </source>
</evidence>
<dbReference type="AlphaFoldDB" id="A0A1B3SJA6"/>
<gene>
    <name evidence="2" type="ORF">SHELI_v1c00610</name>
</gene>
<evidence type="ECO:0000313" key="3">
    <source>
        <dbReference type="Proteomes" id="UP000094378"/>
    </source>
</evidence>
<dbReference type="KEGG" id="shj:SHELI_v1c00610"/>
<keyword evidence="1" id="KW-0472">Membrane</keyword>
<reference evidence="2 3" key="1">
    <citation type="submission" date="2016-08" db="EMBL/GenBank/DDBJ databases">
        <title>Complete genome sequence of Spiroplasma helicoides TABS-2 (DSM 22551).</title>
        <authorList>
            <person name="Shen W.-Y."/>
            <person name="Lo W.-S."/>
            <person name="Lai Y.-C."/>
            <person name="Kuo C.-H."/>
        </authorList>
    </citation>
    <scope>NUCLEOTIDE SEQUENCE [LARGE SCALE GENOMIC DNA]</scope>
    <source>
        <strain evidence="2 3">TABS-2</strain>
    </source>
</reference>
<keyword evidence="3" id="KW-1185">Reference proteome</keyword>
<accession>A0A1B3SJA6</accession>
<dbReference type="Proteomes" id="UP000094378">
    <property type="component" value="Chromosome"/>
</dbReference>
<keyword evidence="1" id="KW-0812">Transmembrane</keyword>
<feature type="transmembrane region" description="Helical" evidence="1">
    <location>
        <begin position="12"/>
        <end position="34"/>
    </location>
</feature>
<dbReference type="NCBIfam" id="NF033688">
    <property type="entry name" value="MG406_fam"/>
    <property type="match status" value="1"/>
</dbReference>